<reference evidence="1" key="1">
    <citation type="journal article" date="2020" name="Nature">
        <title>Giant virus diversity and host interactions through global metagenomics.</title>
        <authorList>
            <person name="Schulz F."/>
            <person name="Roux S."/>
            <person name="Paez-Espino D."/>
            <person name="Jungbluth S."/>
            <person name="Walsh D.A."/>
            <person name="Denef V.J."/>
            <person name="McMahon K.D."/>
            <person name="Konstantinidis K.T."/>
            <person name="Eloe-Fadrosh E.A."/>
            <person name="Kyrpides N.C."/>
            <person name="Woyke T."/>
        </authorList>
    </citation>
    <scope>NUCLEOTIDE SEQUENCE</scope>
    <source>
        <strain evidence="1">GVMAG-M-3300025860-20</strain>
    </source>
</reference>
<evidence type="ECO:0000313" key="1">
    <source>
        <dbReference type="EMBL" id="QHU00585.1"/>
    </source>
</evidence>
<organism evidence="1">
    <name type="scientific">viral metagenome</name>
    <dbReference type="NCBI Taxonomy" id="1070528"/>
    <lineage>
        <taxon>unclassified sequences</taxon>
        <taxon>metagenomes</taxon>
        <taxon>organismal metagenomes</taxon>
    </lineage>
</organism>
<accession>A0A6C0J4G1</accession>
<evidence type="ECO:0008006" key="2">
    <source>
        <dbReference type="Google" id="ProtNLM"/>
    </source>
</evidence>
<proteinExistence type="predicted"/>
<protein>
    <recommendedName>
        <fullName evidence="2">Methyltransferase</fullName>
    </recommendedName>
</protein>
<dbReference type="AlphaFoldDB" id="A0A6C0J4G1"/>
<sequence>MLNKGGKMVIVNETEKGISELRKLYRTERAQEHLFSDKFYFFVLKCQYDSYVIPGKIDLTKGFYDMMYFFLLGEPM</sequence>
<name>A0A6C0J4G1_9ZZZZ</name>
<dbReference type="EMBL" id="MN740328">
    <property type="protein sequence ID" value="QHU00585.1"/>
    <property type="molecule type" value="Genomic_DNA"/>
</dbReference>